<evidence type="ECO:0000313" key="2">
    <source>
        <dbReference type="Proteomes" id="UP001375812"/>
    </source>
</evidence>
<gene>
    <name evidence="1" type="ORF">WH297_14735</name>
</gene>
<keyword evidence="2" id="KW-1185">Reference proteome</keyword>
<accession>A0ABU8PHB0</accession>
<comment type="caution">
    <text evidence="1">The sequence shown here is derived from an EMBL/GenBank/DDBJ whole genome shotgun (WGS) entry which is preliminary data.</text>
</comment>
<protein>
    <submittedName>
        <fullName evidence="1">Uncharacterized protein</fullName>
    </submittedName>
</protein>
<dbReference type="RefSeq" id="WP_105543471.1">
    <property type="nucleotide sequence ID" value="NZ_JBBGZH010000002.1"/>
</dbReference>
<name>A0ABU8PHB0_9HYPH</name>
<evidence type="ECO:0000313" key="1">
    <source>
        <dbReference type="EMBL" id="MEJ5020980.1"/>
    </source>
</evidence>
<dbReference type="EMBL" id="JBBGZH010000002">
    <property type="protein sequence ID" value="MEJ5020980.1"/>
    <property type="molecule type" value="Genomic_DNA"/>
</dbReference>
<dbReference type="Proteomes" id="UP001375812">
    <property type="component" value="Unassembled WGS sequence"/>
</dbReference>
<organism evidence="1 2">
    <name type="scientific">Ochrobactrum vermis</name>
    <dbReference type="NCBI Taxonomy" id="1827297"/>
    <lineage>
        <taxon>Bacteria</taxon>
        <taxon>Pseudomonadati</taxon>
        <taxon>Pseudomonadota</taxon>
        <taxon>Alphaproteobacteria</taxon>
        <taxon>Hyphomicrobiales</taxon>
        <taxon>Brucellaceae</taxon>
        <taxon>Brucella/Ochrobactrum group</taxon>
        <taxon>Ochrobactrum</taxon>
    </lineage>
</organism>
<reference evidence="1 2" key="1">
    <citation type="submission" date="2023-12" db="EMBL/GenBank/DDBJ databases">
        <title>Gut-associated functions are favored during microbiome assembly across C. elegans life.</title>
        <authorList>
            <person name="Zimmermann J."/>
        </authorList>
    </citation>
    <scope>NUCLEOTIDE SEQUENCE [LARGE SCALE GENOMIC DNA]</scope>
    <source>
        <strain evidence="1 2">MYb71</strain>
    </source>
</reference>
<proteinExistence type="predicted"/>
<sequence>MGKGSNTIRWLAIISTVFCILSVPSDLRAQPAADAEVSAEIEQASHDNAPATDTFGQTQFVLSGDPIIPPRDYVKSLEIPNPDQYDPIESGTIFDIVYMGVVDGSMRFEIRGYTAADLQHPNTGQTVEFPSKQRSIEIRNIRIDVEAVDERSLTYQVNTFSDNTAR</sequence>